<keyword evidence="2" id="KW-0560">Oxidoreductase</keyword>
<dbReference type="InterPro" id="IPR002347">
    <property type="entry name" value="SDR_fam"/>
</dbReference>
<sequence length="289" mass="31611">MGTHIILTVGVICLLWLLFRGIKFVYPYIRRTDLKKYLTPGAFAVVTGATDGIGKAIAMALAKKGFNIVLHGRNEDKLQAVKLEIETDNPQCRVVLLLHDGSRKSRVNVEEIEHLPVTVLVNNVGIGPMNALADFSADEIDETITLNMAFPSQLTRSLLPQLGKQALILNISSYAGLFPPPYLAVYAGSKAYNNAFSISLARELENVEVISIITGSVNTGTNKKPVTFMRPAAATYAKHVLAIVGCGRKSIMPYWPHAIQTFLISLLPEKLIDSATKRAMQQELKRPGA</sequence>
<dbReference type="PRINTS" id="PR00081">
    <property type="entry name" value="GDHRDH"/>
</dbReference>
<keyword evidence="4" id="KW-0472">Membrane</keyword>
<dbReference type="AlphaFoldDB" id="A0A1T5PBI7"/>
<dbReference type="InterPro" id="IPR051019">
    <property type="entry name" value="VLCFA-Steroid_DH"/>
</dbReference>
<evidence type="ECO:0000313" key="5">
    <source>
        <dbReference type="EMBL" id="SKD09967.1"/>
    </source>
</evidence>
<protein>
    <submittedName>
        <fullName evidence="5">17beta-estradiol 17-dehydrogenase / very-long-chain 3-oxoacyl-CoA reductase</fullName>
    </submittedName>
</protein>
<gene>
    <name evidence="5" type="ORF">SAMN05660461_5867</name>
</gene>
<feature type="transmembrane region" description="Helical" evidence="4">
    <location>
        <begin position="6"/>
        <end position="26"/>
    </location>
</feature>
<dbReference type="InterPro" id="IPR036291">
    <property type="entry name" value="NAD(P)-bd_dom_sf"/>
</dbReference>
<evidence type="ECO:0000256" key="3">
    <source>
        <dbReference type="RuleBase" id="RU000363"/>
    </source>
</evidence>
<dbReference type="GO" id="GO:0016491">
    <property type="term" value="F:oxidoreductase activity"/>
    <property type="evidence" value="ECO:0007669"/>
    <property type="project" value="UniProtKB-KW"/>
</dbReference>
<evidence type="ECO:0000313" key="6">
    <source>
        <dbReference type="Proteomes" id="UP000190166"/>
    </source>
</evidence>
<proteinExistence type="inferred from homology"/>
<dbReference type="PIRSF" id="PIRSF000126">
    <property type="entry name" value="11-beta-HSD1"/>
    <property type="match status" value="1"/>
</dbReference>
<dbReference type="PANTHER" id="PTHR43899">
    <property type="entry name" value="RH59310P"/>
    <property type="match status" value="1"/>
</dbReference>
<reference evidence="5 6" key="1">
    <citation type="submission" date="2017-02" db="EMBL/GenBank/DDBJ databases">
        <authorList>
            <person name="Peterson S.W."/>
        </authorList>
    </citation>
    <scope>NUCLEOTIDE SEQUENCE [LARGE SCALE GENOMIC DNA]</scope>
    <source>
        <strain evidence="5 6">DSM 18108</strain>
    </source>
</reference>
<keyword evidence="4" id="KW-0812">Transmembrane</keyword>
<keyword evidence="6" id="KW-1185">Reference proteome</keyword>
<dbReference type="STRING" id="393003.SAMN05660461_5867"/>
<evidence type="ECO:0000256" key="1">
    <source>
        <dbReference type="ARBA" id="ARBA00006484"/>
    </source>
</evidence>
<dbReference type="CDD" id="cd05356">
    <property type="entry name" value="17beta-HSD1_like_SDR_c"/>
    <property type="match status" value="1"/>
</dbReference>
<dbReference type="PRINTS" id="PR00080">
    <property type="entry name" value="SDRFAMILY"/>
</dbReference>
<accession>A0A1T5PBI7</accession>
<dbReference type="SUPFAM" id="SSF51735">
    <property type="entry name" value="NAD(P)-binding Rossmann-fold domains"/>
    <property type="match status" value="1"/>
</dbReference>
<dbReference type="Gene3D" id="3.40.50.720">
    <property type="entry name" value="NAD(P)-binding Rossmann-like Domain"/>
    <property type="match status" value="1"/>
</dbReference>
<organism evidence="5 6">
    <name type="scientific">Chitinophaga ginsengisegetis</name>
    <dbReference type="NCBI Taxonomy" id="393003"/>
    <lineage>
        <taxon>Bacteria</taxon>
        <taxon>Pseudomonadati</taxon>
        <taxon>Bacteroidota</taxon>
        <taxon>Chitinophagia</taxon>
        <taxon>Chitinophagales</taxon>
        <taxon>Chitinophagaceae</taxon>
        <taxon>Chitinophaga</taxon>
    </lineage>
</organism>
<dbReference type="PANTHER" id="PTHR43899:SF13">
    <property type="entry name" value="RH59310P"/>
    <property type="match status" value="1"/>
</dbReference>
<evidence type="ECO:0000256" key="2">
    <source>
        <dbReference type="ARBA" id="ARBA00023002"/>
    </source>
</evidence>
<dbReference type="Proteomes" id="UP000190166">
    <property type="component" value="Unassembled WGS sequence"/>
</dbReference>
<keyword evidence="4" id="KW-1133">Transmembrane helix</keyword>
<evidence type="ECO:0000256" key="4">
    <source>
        <dbReference type="SAM" id="Phobius"/>
    </source>
</evidence>
<name>A0A1T5PBI7_9BACT</name>
<dbReference type="EMBL" id="FUZZ01000006">
    <property type="protein sequence ID" value="SKD09967.1"/>
    <property type="molecule type" value="Genomic_DNA"/>
</dbReference>
<dbReference type="Pfam" id="PF00106">
    <property type="entry name" value="adh_short"/>
    <property type="match status" value="1"/>
</dbReference>
<comment type="similarity">
    <text evidence="1 3">Belongs to the short-chain dehydrogenases/reductases (SDR) family.</text>
</comment>
<dbReference type="RefSeq" id="WP_079473138.1">
    <property type="nucleotide sequence ID" value="NZ_FUZZ01000006.1"/>
</dbReference>